<evidence type="ECO:0000256" key="2">
    <source>
        <dbReference type="SAM" id="MobiDB-lite"/>
    </source>
</evidence>
<name>A0A392NJ54_9FABA</name>
<dbReference type="Proteomes" id="UP000265520">
    <property type="component" value="Unassembled WGS sequence"/>
</dbReference>
<evidence type="ECO:0000313" key="5">
    <source>
        <dbReference type="Proteomes" id="UP000265520"/>
    </source>
</evidence>
<dbReference type="EMBL" id="LXQA010039883">
    <property type="protein sequence ID" value="MCH99279.1"/>
    <property type="molecule type" value="Genomic_DNA"/>
</dbReference>
<reference evidence="4 5" key="1">
    <citation type="journal article" date="2018" name="Front. Plant Sci.">
        <title>Red Clover (Trifolium pratense) and Zigzag Clover (T. medium) - A Picture of Genomic Similarities and Differences.</title>
        <authorList>
            <person name="Dluhosova J."/>
            <person name="Istvanek J."/>
            <person name="Nedelnik J."/>
            <person name="Repkova J."/>
        </authorList>
    </citation>
    <scope>NUCLEOTIDE SEQUENCE [LARGE SCALE GENOMIC DNA]</scope>
    <source>
        <strain evidence="5">cv. 10/8</strain>
        <tissue evidence="4">Leaf</tissue>
    </source>
</reference>
<feature type="signal peptide" evidence="3">
    <location>
        <begin position="1"/>
        <end position="16"/>
    </location>
</feature>
<feature type="compositionally biased region" description="Polar residues" evidence="2">
    <location>
        <begin position="47"/>
        <end position="61"/>
    </location>
</feature>
<keyword evidence="1" id="KW-0175">Coiled coil</keyword>
<feature type="region of interest" description="Disordered" evidence="2">
    <location>
        <begin position="20"/>
        <end position="72"/>
    </location>
</feature>
<feature type="compositionally biased region" description="Basic residues" evidence="2">
    <location>
        <begin position="23"/>
        <end position="32"/>
    </location>
</feature>
<feature type="chain" id="PRO_5017434186" evidence="3">
    <location>
        <begin position="17"/>
        <end position="222"/>
    </location>
</feature>
<gene>
    <name evidence="4" type="ORF">A2U01_0020291</name>
</gene>
<accession>A0A392NJ54</accession>
<feature type="coiled-coil region" evidence="1">
    <location>
        <begin position="148"/>
        <end position="189"/>
    </location>
</feature>
<feature type="non-terminal residue" evidence="4">
    <location>
        <position position="222"/>
    </location>
</feature>
<comment type="caution">
    <text evidence="4">The sequence shown here is derived from an EMBL/GenBank/DDBJ whole genome shotgun (WGS) entry which is preliminary data.</text>
</comment>
<keyword evidence="5" id="KW-1185">Reference proteome</keyword>
<keyword evidence="3" id="KW-0732">Signal</keyword>
<organism evidence="4 5">
    <name type="scientific">Trifolium medium</name>
    <dbReference type="NCBI Taxonomy" id="97028"/>
    <lineage>
        <taxon>Eukaryota</taxon>
        <taxon>Viridiplantae</taxon>
        <taxon>Streptophyta</taxon>
        <taxon>Embryophyta</taxon>
        <taxon>Tracheophyta</taxon>
        <taxon>Spermatophyta</taxon>
        <taxon>Magnoliopsida</taxon>
        <taxon>eudicotyledons</taxon>
        <taxon>Gunneridae</taxon>
        <taxon>Pentapetalae</taxon>
        <taxon>rosids</taxon>
        <taxon>fabids</taxon>
        <taxon>Fabales</taxon>
        <taxon>Fabaceae</taxon>
        <taxon>Papilionoideae</taxon>
        <taxon>50 kb inversion clade</taxon>
        <taxon>NPAAA clade</taxon>
        <taxon>Hologalegina</taxon>
        <taxon>IRL clade</taxon>
        <taxon>Trifolieae</taxon>
        <taxon>Trifolium</taxon>
    </lineage>
</organism>
<evidence type="ECO:0000313" key="4">
    <source>
        <dbReference type="EMBL" id="MCH99279.1"/>
    </source>
</evidence>
<dbReference type="AlphaFoldDB" id="A0A392NJ54"/>
<protein>
    <submittedName>
        <fullName evidence="4">Uncharacterized protein</fullName>
    </submittedName>
</protein>
<proteinExistence type="predicted"/>
<evidence type="ECO:0000256" key="3">
    <source>
        <dbReference type="SAM" id="SignalP"/>
    </source>
</evidence>
<evidence type="ECO:0000256" key="1">
    <source>
        <dbReference type="SAM" id="Coils"/>
    </source>
</evidence>
<sequence>MFLFVQLSIRFNCLLAAEQKSQKPQKKAKKTKVGPTVSGVLEHTASGIGSPSSPVMSSTETKGARQKRPTEENLATIVDLSEGERGFMLPACFEQKSFLDQHPPMVPASEKKYILEMSSEARRAQLSQDIVVVIRLTETSLVLDEGQMEEARATANKLKDTEKELGDLKVSNAEEKEKLEDEIATLKAMMAPVVGKTKSTRELATRAELVREVKRLEKQMVA</sequence>